<dbReference type="AlphaFoldDB" id="A0A0D2NX73"/>
<evidence type="ECO:0000313" key="1">
    <source>
        <dbReference type="EMBL" id="KJA13100.1"/>
    </source>
</evidence>
<dbReference type="Proteomes" id="UP000054270">
    <property type="component" value="Unassembled WGS sequence"/>
</dbReference>
<dbReference type="EMBL" id="KN817787">
    <property type="protein sequence ID" value="KJA13100.1"/>
    <property type="molecule type" value="Genomic_DNA"/>
</dbReference>
<name>A0A0D2NX73_HYPSF</name>
<sequence length="141" mass="16286">MAEAIERLTELFHRRNGPLDWAKTHFSTYEFHKFVLMMLTRRMLPDPTPDKPNKKKKQEPTTITLNGQQITASDHHKFLGVILDTELRFKKHASYVLGKGTKAANQIRRLGKTTKGMHGELARRMYYASVAPTMLYAADVW</sequence>
<reference evidence="2" key="1">
    <citation type="submission" date="2014-04" db="EMBL/GenBank/DDBJ databases">
        <title>Evolutionary Origins and Diversification of the Mycorrhizal Mutualists.</title>
        <authorList>
            <consortium name="DOE Joint Genome Institute"/>
            <consortium name="Mycorrhizal Genomics Consortium"/>
            <person name="Kohler A."/>
            <person name="Kuo A."/>
            <person name="Nagy L.G."/>
            <person name="Floudas D."/>
            <person name="Copeland A."/>
            <person name="Barry K.W."/>
            <person name="Cichocki N."/>
            <person name="Veneault-Fourrey C."/>
            <person name="LaButti K."/>
            <person name="Lindquist E.A."/>
            <person name="Lipzen A."/>
            <person name="Lundell T."/>
            <person name="Morin E."/>
            <person name="Murat C."/>
            <person name="Riley R."/>
            <person name="Ohm R."/>
            <person name="Sun H."/>
            <person name="Tunlid A."/>
            <person name="Henrissat B."/>
            <person name="Grigoriev I.V."/>
            <person name="Hibbett D.S."/>
            <person name="Martin F."/>
        </authorList>
    </citation>
    <scope>NUCLEOTIDE SEQUENCE [LARGE SCALE GENOMIC DNA]</scope>
    <source>
        <strain evidence="2">FD-334 SS-4</strain>
    </source>
</reference>
<protein>
    <recommendedName>
        <fullName evidence="3">Reverse transcriptase domain-containing protein</fullName>
    </recommendedName>
</protein>
<feature type="non-terminal residue" evidence="1">
    <location>
        <position position="141"/>
    </location>
</feature>
<dbReference type="STRING" id="945553.A0A0D2NX73"/>
<evidence type="ECO:0008006" key="3">
    <source>
        <dbReference type="Google" id="ProtNLM"/>
    </source>
</evidence>
<keyword evidence="2" id="KW-1185">Reference proteome</keyword>
<evidence type="ECO:0000313" key="2">
    <source>
        <dbReference type="Proteomes" id="UP000054270"/>
    </source>
</evidence>
<dbReference type="OrthoDB" id="3261222at2759"/>
<proteinExistence type="predicted"/>
<accession>A0A0D2NX73</accession>
<organism evidence="1 2">
    <name type="scientific">Hypholoma sublateritium (strain FD-334 SS-4)</name>
    <dbReference type="NCBI Taxonomy" id="945553"/>
    <lineage>
        <taxon>Eukaryota</taxon>
        <taxon>Fungi</taxon>
        <taxon>Dikarya</taxon>
        <taxon>Basidiomycota</taxon>
        <taxon>Agaricomycotina</taxon>
        <taxon>Agaricomycetes</taxon>
        <taxon>Agaricomycetidae</taxon>
        <taxon>Agaricales</taxon>
        <taxon>Agaricineae</taxon>
        <taxon>Strophariaceae</taxon>
        <taxon>Hypholoma</taxon>
    </lineage>
</organism>
<gene>
    <name evidence="1" type="ORF">HYPSUDRAFT_1081343</name>
</gene>